<evidence type="ECO:0000313" key="3">
    <source>
        <dbReference type="EMBL" id="GJM63974.1"/>
    </source>
</evidence>
<comment type="caution">
    <text evidence="3">The sequence shown here is derived from an EMBL/GenBank/DDBJ whole genome shotgun (WGS) entry which is preliminary data.</text>
</comment>
<dbReference type="InterPro" id="IPR043781">
    <property type="entry name" value="DUF5723"/>
</dbReference>
<evidence type="ECO:0000259" key="2">
    <source>
        <dbReference type="Pfam" id="PF18990"/>
    </source>
</evidence>
<name>A0AAN4W1E1_9BACT</name>
<dbReference type="Proteomes" id="UP001310022">
    <property type="component" value="Unassembled WGS sequence"/>
</dbReference>
<accession>A0AAN4W1E1</accession>
<organism evidence="3 4">
    <name type="scientific">Persicobacter diffluens</name>
    <dbReference type="NCBI Taxonomy" id="981"/>
    <lineage>
        <taxon>Bacteria</taxon>
        <taxon>Pseudomonadati</taxon>
        <taxon>Bacteroidota</taxon>
        <taxon>Cytophagia</taxon>
        <taxon>Cytophagales</taxon>
        <taxon>Persicobacteraceae</taxon>
        <taxon>Persicobacter</taxon>
    </lineage>
</organism>
<feature type="chain" id="PRO_5042845430" description="DUF5723 domain-containing protein" evidence="1">
    <location>
        <begin position="19"/>
        <end position="429"/>
    </location>
</feature>
<feature type="domain" description="DUF5723" evidence="2">
    <location>
        <begin position="40"/>
        <end position="402"/>
    </location>
</feature>
<protein>
    <recommendedName>
        <fullName evidence="2">DUF5723 domain-containing protein</fullName>
    </recommendedName>
</protein>
<dbReference type="Pfam" id="PF18990">
    <property type="entry name" value="DUF5723"/>
    <property type="match status" value="1"/>
</dbReference>
<dbReference type="RefSeq" id="WP_338239061.1">
    <property type="nucleotide sequence ID" value="NZ_BQKE01000003.1"/>
</dbReference>
<sequence length="429" mass="47196">MKYVFFILFLLIFSPSLGQFSQTAYQMDPNVLVYGFSLNPAFKPESSWMIGMPVLSNDELRVNANVSLDDVLLFEGGTIVFDLEHLILSNSDDLAGVFQAQVGMLSVGHHFGDHFLSFSADARAFGLFQLDGALLASLAQNLELPDGQYQFSQVEAKGDAFIQFAIGDAFTLNERWTVGARLKFMTGIGHVESTSLTGVAYVDRSTDFASITFDPGNIRAAGFDITDQGAVGFNNKGNYGFGIDLGAEFKINDQWTASTSVIDWGALRWKGNGISLGISETSYETPGTTLSKEEYYATLEEGLKESVVSDTIRGRQFWSDLPLRHFLGISYQWRPTHGFSAVLLNSRFESRWDAALSLGYNFSLGKAFSTTVTYTVSEGRADQFGLGLRTGFGPVQIFVAADDIVAVFDYKKTQKQAVSTGIYFLFGDR</sequence>
<dbReference type="EMBL" id="BQKE01000003">
    <property type="protein sequence ID" value="GJM63974.1"/>
    <property type="molecule type" value="Genomic_DNA"/>
</dbReference>
<keyword evidence="4" id="KW-1185">Reference proteome</keyword>
<dbReference type="AlphaFoldDB" id="A0AAN4W1E1"/>
<proteinExistence type="predicted"/>
<feature type="signal peptide" evidence="1">
    <location>
        <begin position="1"/>
        <end position="18"/>
    </location>
</feature>
<reference evidence="3 4" key="1">
    <citation type="submission" date="2021-12" db="EMBL/GenBank/DDBJ databases">
        <title>Genome sequencing of bacteria with rrn-lacking chromosome and rrn-plasmid.</title>
        <authorList>
            <person name="Anda M."/>
            <person name="Iwasaki W."/>
        </authorList>
    </citation>
    <scope>NUCLEOTIDE SEQUENCE [LARGE SCALE GENOMIC DNA]</scope>
    <source>
        <strain evidence="3 4">NBRC 15940</strain>
    </source>
</reference>
<keyword evidence="1" id="KW-0732">Signal</keyword>
<evidence type="ECO:0000313" key="4">
    <source>
        <dbReference type="Proteomes" id="UP001310022"/>
    </source>
</evidence>
<gene>
    <name evidence="3" type="ORF">PEDI_45260</name>
</gene>
<evidence type="ECO:0000256" key="1">
    <source>
        <dbReference type="SAM" id="SignalP"/>
    </source>
</evidence>